<evidence type="ECO:0000313" key="1">
    <source>
        <dbReference type="EMBL" id="KAK4188456.1"/>
    </source>
</evidence>
<proteinExistence type="predicted"/>
<comment type="caution">
    <text evidence="1">The sequence shown here is derived from an EMBL/GenBank/DDBJ whole genome shotgun (WGS) entry which is preliminary data.</text>
</comment>
<organism evidence="1 2">
    <name type="scientific">Podospora australis</name>
    <dbReference type="NCBI Taxonomy" id="1536484"/>
    <lineage>
        <taxon>Eukaryota</taxon>
        <taxon>Fungi</taxon>
        <taxon>Dikarya</taxon>
        <taxon>Ascomycota</taxon>
        <taxon>Pezizomycotina</taxon>
        <taxon>Sordariomycetes</taxon>
        <taxon>Sordariomycetidae</taxon>
        <taxon>Sordariales</taxon>
        <taxon>Podosporaceae</taxon>
        <taxon>Podospora</taxon>
    </lineage>
</organism>
<gene>
    <name evidence="1" type="ORF">QBC35DRAFT_462931</name>
</gene>
<reference evidence="1" key="2">
    <citation type="submission" date="2023-05" db="EMBL/GenBank/DDBJ databases">
        <authorList>
            <consortium name="Lawrence Berkeley National Laboratory"/>
            <person name="Steindorff A."/>
            <person name="Hensen N."/>
            <person name="Bonometti L."/>
            <person name="Westerberg I."/>
            <person name="Brannstrom I.O."/>
            <person name="Guillou S."/>
            <person name="Cros-Aarteil S."/>
            <person name="Calhoun S."/>
            <person name="Haridas S."/>
            <person name="Kuo A."/>
            <person name="Mondo S."/>
            <person name="Pangilinan J."/>
            <person name="Riley R."/>
            <person name="Labutti K."/>
            <person name="Andreopoulos B."/>
            <person name="Lipzen A."/>
            <person name="Chen C."/>
            <person name="Yanf M."/>
            <person name="Daum C."/>
            <person name="Ng V."/>
            <person name="Clum A."/>
            <person name="Ohm R."/>
            <person name="Martin F."/>
            <person name="Silar P."/>
            <person name="Natvig D."/>
            <person name="Lalanne C."/>
            <person name="Gautier V."/>
            <person name="Ament-Velasquez S.L."/>
            <person name="Kruys A."/>
            <person name="Hutchinson M.I."/>
            <person name="Powell A.J."/>
            <person name="Barry K."/>
            <person name="Miller A.N."/>
            <person name="Grigoriev I.V."/>
            <person name="Debuchy R."/>
            <person name="Gladieux P."/>
            <person name="Thoren M.H."/>
            <person name="Johannesson H."/>
        </authorList>
    </citation>
    <scope>NUCLEOTIDE SEQUENCE</scope>
    <source>
        <strain evidence="1">PSN309</strain>
    </source>
</reference>
<accession>A0AAN6WUY0</accession>
<evidence type="ECO:0000313" key="2">
    <source>
        <dbReference type="Proteomes" id="UP001302126"/>
    </source>
</evidence>
<protein>
    <submittedName>
        <fullName evidence="1">Uncharacterized protein</fullName>
    </submittedName>
</protein>
<reference evidence="1" key="1">
    <citation type="journal article" date="2023" name="Mol. Phylogenet. Evol.">
        <title>Genome-scale phylogeny and comparative genomics of the fungal order Sordariales.</title>
        <authorList>
            <person name="Hensen N."/>
            <person name="Bonometti L."/>
            <person name="Westerberg I."/>
            <person name="Brannstrom I.O."/>
            <person name="Guillou S."/>
            <person name="Cros-Aarteil S."/>
            <person name="Calhoun S."/>
            <person name="Haridas S."/>
            <person name="Kuo A."/>
            <person name="Mondo S."/>
            <person name="Pangilinan J."/>
            <person name="Riley R."/>
            <person name="LaButti K."/>
            <person name="Andreopoulos B."/>
            <person name="Lipzen A."/>
            <person name="Chen C."/>
            <person name="Yan M."/>
            <person name="Daum C."/>
            <person name="Ng V."/>
            <person name="Clum A."/>
            <person name="Steindorff A."/>
            <person name="Ohm R.A."/>
            <person name="Martin F."/>
            <person name="Silar P."/>
            <person name="Natvig D.O."/>
            <person name="Lalanne C."/>
            <person name="Gautier V."/>
            <person name="Ament-Velasquez S.L."/>
            <person name="Kruys A."/>
            <person name="Hutchinson M.I."/>
            <person name="Powell A.J."/>
            <person name="Barry K."/>
            <person name="Miller A.N."/>
            <person name="Grigoriev I.V."/>
            <person name="Debuchy R."/>
            <person name="Gladieux P."/>
            <person name="Hiltunen Thoren M."/>
            <person name="Johannesson H."/>
        </authorList>
    </citation>
    <scope>NUCLEOTIDE SEQUENCE</scope>
    <source>
        <strain evidence="1">PSN309</strain>
    </source>
</reference>
<dbReference type="EMBL" id="MU864388">
    <property type="protein sequence ID" value="KAK4188456.1"/>
    <property type="molecule type" value="Genomic_DNA"/>
</dbReference>
<dbReference type="AlphaFoldDB" id="A0AAN6WUY0"/>
<sequence length="305" mass="35413">MGNDQQSVAQILAGKLARYAAEDPDFFNEDGKHDRMLANVANDYKNGKAPLPQLEVESTTPVPPCPQWLQELQQREGKTAPKTEREYIRRRLAELAPIADAKEFPEQTPEFWMDEYVRINCRKQFNPIARLTHTGALGCATLDAWRAIQQYRSADRERTILELLLSDGKQNQQSELAVFVPGFDFETTIKLHNDMRDAWDKISGLLYKNMREWLEVSGDFEWVDGSKDEQYWNVGVDWEKTIEAYRVEIKRQLFGDEEDRHEPPVELSEFVKFLEGYNGSVVRELPVGSTGEETFRLMERVFERD</sequence>
<name>A0AAN6WUY0_9PEZI</name>
<dbReference type="Proteomes" id="UP001302126">
    <property type="component" value="Unassembled WGS sequence"/>
</dbReference>
<keyword evidence="2" id="KW-1185">Reference proteome</keyword>